<name>A0A9D1YYX9_9MICO</name>
<dbReference type="EMBL" id="DXDC01000288">
    <property type="protein sequence ID" value="HIY66491.1"/>
    <property type="molecule type" value="Genomic_DNA"/>
</dbReference>
<accession>A0A9D1YYX9</accession>
<evidence type="ECO:0000313" key="2">
    <source>
        <dbReference type="EMBL" id="HIY66491.1"/>
    </source>
</evidence>
<sequence>GIGLFIATATAASFTQIAANSNFEIPADATQISSLVDGANPLTGLFFAASELGGWTVAVLGVLALAFAFLVRFIERRRDIARASEAAAATSAEA</sequence>
<reference evidence="2" key="2">
    <citation type="submission" date="2021-04" db="EMBL/GenBank/DDBJ databases">
        <authorList>
            <person name="Gilroy R."/>
        </authorList>
    </citation>
    <scope>NUCLEOTIDE SEQUENCE</scope>
    <source>
        <strain evidence="2">ChiGjej1B1-98</strain>
    </source>
</reference>
<keyword evidence="1" id="KW-0472">Membrane</keyword>
<keyword evidence="1" id="KW-1133">Transmembrane helix</keyword>
<organism evidence="2 3">
    <name type="scientific">Candidatus Agrococcus pullicola</name>
    <dbReference type="NCBI Taxonomy" id="2838429"/>
    <lineage>
        <taxon>Bacteria</taxon>
        <taxon>Bacillati</taxon>
        <taxon>Actinomycetota</taxon>
        <taxon>Actinomycetes</taxon>
        <taxon>Micrococcales</taxon>
        <taxon>Microbacteriaceae</taxon>
        <taxon>Agrococcus</taxon>
    </lineage>
</organism>
<reference evidence="2" key="1">
    <citation type="journal article" date="2021" name="PeerJ">
        <title>Extensive microbial diversity within the chicken gut microbiome revealed by metagenomics and culture.</title>
        <authorList>
            <person name="Gilroy R."/>
            <person name="Ravi A."/>
            <person name="Getino M."/>
            <person name="Pursley I."/>
            <person name="Horton D.L."/>
            <person name="Alikhan N.F."/>
            <person name="Baker D."/>
            <person name="Gharbi K."/>
            <person name="Hall N."/>
            <person name="Watson M."/>
            <person name="Adriaenssens E.M."/>
            <person name="Foster-Nyarko E."/>
            <person name="Jarju S."/>
            <person name="Secka A."/>
            <person name="Antonio M."/>
            <person name="Oren A."/>
            <person name="Chaudhuri R.R."/>
            <person name="La Ragione R."/>
            <person name="Hildebrand F."/>
            <person name="Pallen M.J."/>
        </authorList>
    </citation>
    <scope>NUCLEOTIDE SEQUENCE</scope>
    <source>
        <strain evidence="2">ChiGjej1B1-98</strain>
    </source>
</reference>
<comment type="caution">
    <text evidence="2">The sequence shown here is derived from an EMBL/GenBank/DDBJ whole genome shotgun (WGS) entry which is preliminary data.</text>
</comment>
<gene>
    <name evidence="2" type="ORF">H9830_09470</name>
</gene>
<evidence type="ECO:0000313" key="3">
    <source>
        <dbReference type="Proteomes" id="UP000824005"/>
    </source>
</evidence>
<protein>
    <submittedName>
        <fullName evidence="2">Uncharacterized protein</fullName>
    </submittedName>
</protein>
<keyword evidence="1" id="KW-0812">Transmembrane</keyword>
<dbReference type="Proteomes" id="UP000824005">
    <property type="component" value="Unassembled WGS sequence"/>
</dbReference>
<dbReference type="AlphaFoldDB" id="A0A9D1YYX9"/>
<feature type="non-terminal residue" evidence="2">
    <location>
        <position position="1"/>
    </location>
</feature>
<feature type="transmembrane region" description="Helical" evidence="1">
    <location>
        <begin position="52"/>
        <end position="74"/>
    </location>
</feature>
<evidence type="ECO:0000256" key="1">
    <source>
        <dbReference type="SAM" id="Phobius"/>
    </source>
</evidence>
<proteinExistence type="predicted"/>